<gene>
    <name evidence="1" type="ORF">Tci_640964</name>
</gene>
<dbReference type="EMBL" id="BKCJ010469471">
    <property type="protein sequence ID" value="GFA68992.1"/>
    <property type="molecule type" value="Genomic_DNA"/>
</dbReference>
<dbReference type="GO" id="GO:0006364">
    <property type="term" value="P:rRNA processing"/>
    <property type="evidence" value="ECO:0007669"/>
    <property type="project" value="InterPro"/>
</dbReference>
<comment type="caution">
    <text evidence="1">The sequence shown here is derived from an EMBL/GenBank/DDBJ whole genome shotgun (WGS) entry which is preliminary data.</text>
</comment>
<evidence type="ECO:0000313" key="1">
    <source>
        <dbReference type="EMBL" id="GFA68992.1"/>
    </source>
</evidence>
<dbReference type="InterPro" id="IPR044285">
    <property type="entry name" value="PWP1"/>
</dbReference>
<proteinExistence type="predicted"/>
<dbReference type="AlphaFoldDB" id="A0A699K047"/>
<dbReference type="PANTHER" id="PTHR14091">
    <property type="entry name" value="PERIODIC TRYPTOPHAN PROTEIN 1"/>
    <property type="match status" value="1"/>
</dbReference>
<sequence>DDEDSEELEDFMIKAKDVVIVCTTSKDEISHLVVYIVEDSDGDLNMYVHHDMIISSFPLCTTWLNCPNKDEVQPSLILGGVVEKKKKKKGMKDEKSVNYKVDSHTGAVLSLA</sequence>
<reference evidence="1" key="1">
    <citation type="journal article" date="2019" name="Sci. Rep.">
        <title>Draft genome of Tanacetum cinerariifolium, the natural source of mosquito coil.</title>
        <authorList>
            <person name="Yamashiro T."/>
            <person name="Shiraishi A."/>
            <person name="Satake H."/>
            <person name="Nakayama K."/>
        </authorList>
    </citation>
    <scope>NUCLEOTIDE SEQUENCE</scope>
</reference>
<dbReference type="PANTHER" id="PTHR14091:SF0">
    <property type="entry name" value="PERIODIC TRYPTOPHAN PROTEIN 1 HOMOLOG"/>
    <property type="match status" value="1"/>
</dbReference>
<name>A0A699K047_TANCI</name>
<protein>
    <submittedName>
        <fullName evidence="1">Uncharacterized protein</fullName>
    </submittedName>
</protein>
<organism evidence="1">
    <name type="scientific">Tanacetum cinerariifolium</name>
    <name type="common">Dalmatian daisy</name>
    <name type="synonym">Chrysanthemum cinerariifolium</name>
    <dbReference type="NCBI Taxonomy" id="118510"/>
    <lineage>
        <taxon>Eukaryota</taxon>
        <taxon>Viridiplantae</taxon>
        <taxon>Streptophyta</taxon>
        <taxon>Embryophyta</taxon>
        <taxon>Tracheophyta</taxon>
        <taxon>Spermatophyta</taxon>
        <taxon>Magnoliopsida</taxon>
        <taxon>eudicotyledons</taxon>
        <taxon>Gunneridae</taxon>
        <taxon>Pentapetalae</taxon>
        <taxon>asterids</taxon>
        <taxon>campanulids</taxon>
        <taxon>Asterales</taxon>
        <taxon>Asteraceae</taxon>
        <taxon>Asteroideae</taxon>
        <taxon>Anthemideae</taxon>
        <taxon>Anthemidinae</taxon>
        <taxon>Tanacetum</taxon>
    </lineage>
</organism>
<dbReference type="GO" id="GO:0005634">
    <property type="term" value="C:nucleus"/>
    <property type="evidence" value="ECO:0007669"/>
    <property type="project" value="TreeGrafter"/>
</dbReference>
<accession>A0A699K047</accession>
<feature type="non-terminal residue" evidence="1">
    <location>
        <position position="1"/>
    </location>
</feature>